<accession>A0A2A2APJ0</accession>
<dbReference type="PANTHER" id="PTHR11364">
    <property type="entry name" value="THIOSULFATE SULFERTANSFERASE"/>
    <property type="match status" value="1"/>
</dbReference>
<dbReference type="InterPro" id="IPR001307">
    <property type="entry name" value="Thiosulphate_STrfase_CS"/>
</dbReference>
<dbReference type="CDD" id="cd01449">
    <property type="entry name" value="TST_Repeat_2"/>
    <property type="match status" value="1"/>
</dbReference>
<dbReference type="EMBL" id="NSJD01000014">
    <property type="protein sequence ID" value="PAT39641.1"/>
    <property type="molecule type" value="Genomic_DNA"/>
</dbReference>
<dbReference type="PANTHER" id="PTHR11364:SF27">
    <property type="entry name" value="SULFURTRANSFERASE"/>
    <property type="match status" value="1"/>
</dbReference>
<organism evidence="4 5">
    <name type="scientific">Vandammella animalimorsus</name>
    <dbReference type="NCBI Taxonomy" id="2029117"/>
    <lineage>
        <taxon>Bacteria</taxon>
        <taxon>Pseudomonadati</taxon>
        <taxon>Pseudomonadota</taxon>
        <taxon>Betaproteobacteria</taxon>
        <taxon>Burkholderiales</taxon>
        <taxon>Comamonadaceae</taxon>
        <taxon>Vandammella</taxon>
    </lineage>
</organism>
<evidence type="ECO:0000313" key="5">
    <source>
        <dbReference type="Proteomes" id="UP000218644"/>
    </source>
</evidence>
<dbReference type="RefSeq" id="WP_095557186.1">
    <property type="nucleotide sequence ID" value="NZ_NSJD01000014.1"/>
</dbReference>
<name>A0A2A2APJ0_9BURK</name>
<keyword evidence="1 4" id="KW-0808">Transferase</keyword>
<dbReference type="GO" id="GO:0004792">
    <property type="term" value="F:thiosulfate-cyanide sulfurtransferase activity"/>
    <property type="evidence" value="ECO:0007669"/>
    <property type="project" value="InterPro"/>
</dbReference>
<evidence type="ECO:0000313" key="4">
    <source>
        <dbReference type="EMBL" id="PAT39641.1"/>
    </source>
</evidence>
<feature type="domain" description="Rhodanese" evidence="3">
    <location>
        <begin position="19"/>
        <end position="138"/>
    </location>
</feature>
<dbReference type="Gene3D" id="3.40.250.10">
    <property type="entry name" value="Rhodanese-like domain"/>
    <property type="match status" value="2"/>
</dbReference>
<sequence>MSQSHLIDVSELSALLAQAPERCVLIDCRFDLAQPEWGDAAYRHGHLPGAIYLSLDADLSAPLTGSNGRHPLPSPQTFAATLARIGVGNESLVVVYDQGVAMMAARLWWMLRWVGCRNVRVLDGGLAAWQAAGLPLVSSSGKPAEVHKPEAFDVRLQPSMLRSVEQILQALGQDDQILLDARAEERFLGEAEPLDPVAGHIPGALNRPFMQNLMPDGKFKPAAQLKREFEALLQGRPPEQLVHQCGSGVSAAVNMLAMEIAGLTGSSLYAGSWSEWVSDPRRPVITLNAEQAGFQAGPR</sequence>
<dbReference type="InterPro" id="IPR001763">
    <property type="entry name" value="Rhodanese-like_dom"/>
</dbReference>
<proteinExistence type="predicted"/>
<dbReference type="PROSITE" id="PS00380">
    <property type="entry name" value="RHODANESE_1"/>
    <property type="match status" value="1"/>
</dbReference>
<gene>
    <name evidence="4" type="ORF">CK623_08930</name>
</gene>
<evidence type="ECO:0000259" key="3">
    <source>
        <dbReference type="PROSITE" id="PS50206"/>
    </source>
</evidence>
<dbReference type="PROSITE" id="PS50206">
    <property type="entry name" value="RHODANESE_3"/>
    <property type="match status" value="2"/>
</dbReference>
<dbReference type="SUPFAM" id="SSF52821">
    <property type="entry name" value="Rhodanese/Cell cycle control phosphatase"/>
    <property type="match status" value="2"/>
</dbReference>
<keyword evidence="2" id="KW-0677">Repeat</keyword>
<dbReference type="InterPro" id="IPR045078">
    <property type="entry name" value="TST/MPST-like"/>
</dbReference>
<evidence type="ECO:0000256" key="2">
    <source>
        <dbReference type="ARBA" id="ARBA00022737"/>
    </source>
</evidence>
<comment type="caution">
    <text evidence="4">The sequence shown here is derived from an EMBL/GenBank/DDBJ whole genome shotgun (WGS) entry which is preliminary data.</text>
</comment>
<dbReference type="Proteomes" id="UP000218644">
    <property type="component" value="Unassembled WGS sequence"/>
</dbReference>
<evidence type="ECO:0000256" key="1">
    <source>
        <dbReference type="ARBA" id="ARBA00022679"/>
    </source>
</evidence>
<dbReference type="Pfam" id="PF00581">
    <property type="entry name" value="Rhodanese"/>
    <property type="match status" value="2"/>
</dbReference>
<dbReference type="FunFam" id="3.40.250.10:FF:000035">
    <property type="entry name" value="Thiosulfate sulfurtransferase"/>
    <property type="match status" value="1"/>
</dbReference>
<reference evidence="4 5" key="1">
    <citation type="submission" date="2017-08" db="EMBL/GenBank/DDBJ databases">
        <title>WGS of Clinical strains of the CDC Group NO-1 linked to zoonotic infections in humans.</title>
        <authorList>
            <person name="Bernier A.-M."/>
            <person name="Bernard K."/>
        </authorList>
    </citation>
    <scope>NUCLEOTIDE SEQUENCE [LARGE SCALE GENOMIC DNA]</scope>
    <source>
        <strain evidence="4 5">NML79-0751</strain>
    </source>
</reference>
<protein>
    <submittedName>
        <fullName evidence="4">Sulfurtransferase</fullName>
    </submittedName>
</protein>
<dbReference type="SMART" id="SM00450">
    <property type="entry name" value="RHOD"/>
    <property type="match status" value="2"/>
</dbReference>
<feature type="domain" description="Rhodanese" evidence="3">
    <location>
        <begin position="172"/>
        <end position="285"/>
    </location>
</feature>
<dbReference type="AlphaFoldDB" id="A0A2A2APJ0"/>
<dbReference type="CDD" id="cd01448">
    <property type="entry name" value="TST_Repeat_1"/>
    <property type="match status" value="1"/>
</dbReference>
<dbReference type="InterPro" id="IPR036873">
    <property type="entry name" value="Rhodanese-like_dom_sf"/>
</dbReference>